<dbReference type="InterPro" id="IPR040607">
    <property type="entry name" value="ALP_N"/>
</dbReference>
<dbReference type="Proteomes" id="UP000240708">
    <property type="component" value="Unassembled WGS sequence"/>
</dbReference>
<feature type="domain" description="Actin-like protein N-terminal" evidence="1">
    <location>
        <begin position="5"/>
        <end position="143"/>
    </location>
</feature>
<organism evidence="2 3">
    <name type="scientific">Cecembia rubra</name>
    <dbReference type="NCBI Taxonomy" id="1485585"/>
    <lineage>
        <taxon>Bacteria</taxon>
        <taxon>Pseudomonadati</taxon>
        <taxon>Bacteroidota</taxon>
        <taxon>Cytophagia</taxon>
        <taxon>Cytophagales</taxon>
        <taxon>Cyclobacteriaceae</taxon>
        <taxon>Cecembia</taxon>
    </lineage>
</organism>
<gene>
    <name evidence="2" type="ORF">CLV48_101967</name>
</gene>
<dbReference type="EMBL" id="PYGF01000001">
    <property type="protein sequence ID" value="PSL08025.1"/>
    <property type="molecule type" value="Genomic_DNA"/>
</dbReference>
<dbReference type="OrthoDB" id="627216at2"/>
<dbReference type="AlphaFoldDB" id="A0A2P8EEY3"/>
<sequence length="342" mass="37957">MENLNIEKIPSVIETNSSDLRFVAGDFLRGIKIIEGGKSYIVGQLALNEGISPHKNINGEPEELDYQLLVKSALLVGIQKIGNPLTITMGFPFSTFQLYKEKSKELFLKSHNIEFDTAPYTGGGKKKLVAEVDQLAVIPEAIGCSLALRKHENRTGNFFIISLGYGTCEAIFSTEAGLVQRSSLSTFGIRYAVKLMEAELMKTYYLDLKNEHYIDAAFKNGFIFLNRRRVDLTDLRKSVLKQYYTDVISPGLRKAFDDNDFARANAIYLAGGGAMFEPLIDEFKAEFEGVIDIQVSDNAPHLAAIGYCYNSYLLNGGDKTRAMGMDIGNSSTIVCTFNNENI</sequence>
<dbReference type="SUPFAM" id="SSF53067">
    <property type="entry name" value="Actin-like ATPase domain"/>
    <property type="match status" value="2"/>
</dbReference>
<comment type="caution">
    <text evidence="2">The sequence shown here is derived from an EMBL/GenBank/DDBJ whole genome shotgun (WGS) entry which is preliminary data.</text>
</comment>
<keyword evidence="3" id="KW-1185">Reference proteome</keyword>
<evidence type="ECO:0000259" key="1">
    <source>
        <dbReference type="Pfam" id="PF17989"/>
    </source>
</evidence>
<dbReference type="RefSeq" id="WP_106566045.1">
    <property type="nucleotide sequence ID" value="NZ_JAUVYL010000108.1"/>
</dbReference>
<dbReference type="Gene3D" id="3.30.420.40">
    <property type="match status" value="2"/>
</dbReference>
<evidence type="ECO:0000313" key="2">
    <source>
        <dbReference type="EMBL" id="PSL08025.1"/>
    </source>
</evidence>
<proteinExistence type="predicted"/>
<accession>A0A2P8EEY3</accession>
<dbReference type="InterPro" id="IPR043129">
    <property type="entry name" value="ATPase_NBD"/>
</dbReference>
<dbReference type="Pfam" id="PF17989">
    <property type="entry name" value="ALP_N"/>
    <property type="match status" value="1"/>
</dbReference>
<evidence type="ECO:0000313" key="3">
    <source>
        <dbReference type="Proteomes" id="UP000240708"/>
    </source>
</evidence>
<name>A0A2P8EEY3_9BACT</name>
<reference evidence="2 3" key="1">
    <citation type="submission" date="2018-03" db="EMBL/GenBank/DDBJ databases">
        <title>Genomic Encyclopedia of Archaeal and Bacterial Type Strains, Phase II (KMG-II): from individual species to whole genera.</title>
        <authorList>
            <person name="Goeker M."/>
        </authorList>
    </citation>
    <scope>NUCLEOTIDE SEQUENCE [LARGE SCALE GENOMIC DNA]</scope>
    <source>
        <strain evidence="2 3">DSM 28057</strain>
    </source>
</reference>
<protein>
    <recommendedName>
        <fullName evidence="1">Actin-like protein N-terminal domain-containing protein</fullName>
    </recommendedName>
</protein>